<keyword evidence="2" id="KW-1185">Reference proteome</keyword>
<evidence type="ECO:0008006" key="3">
    <source>
        <dbReference type="Google" id="ProtNLM"/>
    </source>
</evidence>
<proteinExistence type="predicted"/>
<dbReference type="PANTHER" id="PTHR43991:SF21">
    <property type="entry name" value="GAMYB-BINDING PROTEIN"/>
    <property type="match status" value="1"/>
</dbReference>
<evidence type="ECO:0000313" key="1">
    <source>
        <dbReference type="EMBL" id="MED6144712.1"/>
    </source>
</evidence>
<dbReference type="Proteomes" id="UP001341840">
    <property type="component" value="Unassembled WGS sequence"/>
</dbReference>
<protein>
    <recommendedName>
        <fullName evidence="3">Transducin/WD40 repeat-like superfamily protein</fullName>
    </recommendedName>
</protein>
<organism evidence="1 2">
    <name type="scientific">Stylosanthes scabra</name>
    <dbReference type="NCBI Taxonomy" id="79078"/>
    <lineage>
        <taxon>Eukaryota</taxon>
        <taxon>Viridiplantae</taxon>
        <taxon>Streptophyta</taxon>
        <taxon>Embryophyta</taxon>
        <taxon>Tracheophyta</taxon>
        <taxon>Spermatophyta</taxon>
        <taxon>Magnoliopsida</taxon>
        <taxon>eudicotyledons</taxon>
        <taxon>Gunneridae</taxon>
        <taxon>Pentapetalae</taxon>
        <taxon>rosids</taxon>
        <taxon>fabids</taxon>
        <taxon>Fabales</taxon>
        <taxon>Fabaceae</taxon>
        <taxon>Papilionoideae</taxon>
        <taxon>50 kb inversion clade</taxon>
        <taxon>dalbergioids sensu lato</taxon>
        <taxon>Dalbergieae</taxon>
        <taxon>Pterocarpus clade</taxon>
        <taxon>Stylosanthes</taxon>
    </lineage>
</organism>
<accession>A0ABU6T7L7</accession>
<reference evidence="1 2" key="1">
    <citation type="journal article" date="2023" name="Plants (Basel)">
        <title>Bridging the Gap: Combining Genomics and Transcriptomics Approaches to Understand Stylosanthes scabra, an Orphan Legume from the Brazilian Caatinga.</title>
        <authorList>
            <person name="Ferreira-Neto J.R.C."/>
            <person name="da Silva M.D."/>
            <person name="Binneck E."/>
            <person name="de Melo N.F."/>
            <person name="da Silva R.H."/>
            <person name="de Melo A.L.T.M."/>
            <person name="Pandolfi V."/>
            <person name="Bustamante F.O."/>
            <person name="Brasileiro-Vidal A.C."/>
            <person name="Benko-Iseppon A.M."/>
        </authorList>
    </citation>
    <scope>NUCLEOTIDE SEQUENCE [LARGE SCALE GENOMIC DNA]</scope>
    <source>
        <tissue evidence="1">Leaves</tissue>
    </source>
</reference>
<dbReference type="EMBL" id="JASCZI010090674">
    <property type="protein sequence ID" value="MED6144712.1"/>
    <property type="molecule type" value="Genomic_DNA"/>
</dbReference>
<sequence length="282" mass="31897">MSFNQMYPFEAMEEEEDFFDEMDENNHADGDGGVADDDVLDEYEMLTKVTDTSAAQARKGKDIQGIQWDRLNISRDSYRVTRLEQYKNYENIPASGDAVNEDCKRAVKGGKYYDFFYNTRLVKPTILHFQLRNLVWATSKHDVYLISNYSVMHWSSLSGNLSEIINFAGHVAPSEKHAGSLLEGFSQTQISTLSVKDNFLVAGGFQGELTCKFLNKKGVSFCTRVTHDDNAITNAIDIYDSLSGATHFVASNNDCGVREYDVESFQLLNHTQFPWAVNVRTP</sequence>
<evidence type="ECO:0000313" key="2">
    <source>
        <dbReference type="Proteomes" id="UP001341840"/>
    </source>
</evidence>
<name>A0ABU6T7L7_9FABA</name>
<gene>
    <name evidence="1" type="ORF">PIB30_118475</name>
</gene>
<comment type="caution">
    <text evidence="1">The sequence shown here is derived from an EMBL/GenBank/DDBJ whole genome shotgun (WGS) entry which is preliminary data.</text>
</comment>
<dbReference type="PANTHER" id="PTHR43991">
    <property type="entry name" value="WD REPEAT PROTEIN (AFU_ORTHOLOGUE AFUA_8G05640)-RELATED"/>
    <property type="match status" value="1"/>
</dbReference>